<keyword evidence="7 11" id="KW-0479">Metal-binding</keyword>
<dbReference type="Proteomes" id="UP000008037">
    <property type="component" value="Chromosome"/>
</dbReference>
<dbReference type="SMART" id="SM00729">
    <property type="entry name" value="Elp3"/>
    <property type="match status" value="1"/>
</dbReference>
<dbReference type="AlphaFoldDB" id="K0IH81"/>
<sequence>MLRRSKPKVWVEAYGCSASMADSEMISGLLKGAGYEIASKQSEGALNLIVTCSVKDTTEHRMVSRIKAMSKSGKPLVVAGCLPKADRAKVESLNSLASLLGPHSIEKAVDVVGSALAGGRLVALEDSVADKVNIPRVRLNPMVSIVEIASGCMSECTFCQTKIAKGWLRSYRIGDIMRQIKADINAGCKEVWLASTDNGCYGKDMGTDLVELLRACCSIEGDFKIRLGMMNPMYVPEMLNRMVDVFYENEKLFRFLHIPVESGSDRVLRKMKRGHTTKTFLDAVQAFRSKIPEMTISTDVIVGFPSETEDDFKETLDLVERAEPDIVNISRYSARPGTEAAKWKGMRVSSQVAKERSERLHVLAKKVAKKRNSLWQGWQGEIIIDEMGKVVQGRNYAYKPVVVLSSNLGKVSLGDRKRVQVYDFSNFSLKARIVI</sequence>
<dbReference type="STRING" id="1237085.Ngar_c12730"/>
<dbReference type="InterPro" id="IPR006638">
    <property type="entry name" value="Elp3/MiaA/NifB-like_rSAM"/>
</dbReference>
<comment type="similarity">
    <text evidence="2 11">Belongs to the methylthiotransferase family. CDKAL1 subfamily.</text>
</comment>
<dbReference type="InterPro" id="IPR013848">
    <property type="entry name" value="Methylthiotransferase_N"/>
</dbReference>
<evidence type="ECO:0000256" key="3">
    <source>
        <dbReference type="ARBA" id="ARBA00022485"/>
    </source>
</evidence>
<evidence type="ECO:0000313" key="14">
    <source>
        <dbReference type="EMBL" id="AFU58213.1"/>
    </source>
</evidence>
<dbReference type="FunCoup" id="K0IH81">
    <property type="interactions" value="228"/>
</dbReference>
<feature type="domain" description="Radical SAM core" evidence="13">
    <location>
        <begin position="138"/>
        <end position="370"/>
    </location>
</feature>
<dbReference type="InterPro" id="IPR038135">
    <property type="entry name" value="Methylthiotransferase_N_sf"/>
</dbReference>
<dbReference type="CDD" id="cd01335">
    <property type="entry name" value="Radical_SAM"/>
    <property type="match status" value="1"/>
</dbReference>
<comment type="cofactor">
    <cofactor evidence="11">
        <name>[4Fe-4S] cluster</name>
        <dbReference type="ChEBI" id="CHEBI:49883"/>
    </cofactor>
    <text evidence="11">Binds 1 or 2 [4Fe-4S] cluster. One cluster is coordinated with 3 cysteines and an exchangeable S-adenosyl-L-methionine.</text>
</comment>
<dbReference type="Pfam" id="PF04055">
    <property type="entry name" value="Radical_SAM"/>
    <property type="match status" value="1"/>
</dbReference>
<name>K0IH81_NITGG</name>
<evidence type="ECO:0000313" key="15">
    <source>
        <dbReference type="Proteomes" id="UP000008037"/>
    </source>
</evidence>
<dbReference type="InParanoid" id="K0IH81"/>
<dbReference type="PROSITE" id="PS01278">
    <property type="entry name" value="MTTASE_RADICAL"/>
    <property type="match status" value="1"/>
</dbReference>
<dbReference type="NCBIfam" id="TIGR00089">
    <property type="entry name" value="MiaB/RimO family radical SAM methylthiotransferase"/>
    <property type="match status" value="1"/>
</dbReference>
<gene>
    <name evidence="14" type="ordered locus">Ngar_c12730</name>
</gene>
<evidence type="ECO:0000256" key="6">
    <source>
        <dbReference type="ARBA" id="ARBA00022694"/>
    </source>
</evidence>
<evidence type="ECO:0000256" key="5">
    <source>
        <dbReference type="ARBA" id="ARBA00022691"/>
    </source>
</evidence>
<evidence type="ECO:0000256" key="7">
    <source>
        <dbReference type="ARBA" id="ARBA00022723"/>
    </source>
</evidence>
<dbReference type="SFLD" id="SFLDG01082">
    <property type="entry name" value="B12-binding_domain_containing"/>
    <property type="match status" value="1"/>
</dbReference>
<dbReference type="InterPro" id="IPR005839">
    <property type="entry name" value="Methylthiotransferase"/>
</dbReference>
<dbReference type="EMBL" id="CP002408">
    <property type="protein sequence ID" value="AFU58213.1"/>
    <property type="molecule type" value="Genomic_DNA"/>
</dbReference>
<dbReference type="Pfam" id="PF00919">
    <property type="entry name" value="UPF0004"/>
    <property type="match status" value="1"/>
</dbReference>
<comment type="function">
    <text evidence="1 11">Catalyzes the methylthiolation of N6-threonylcarbamoyladenosine (t(6)A), leading to the formation of 2-methylthio-N6-threonylcarbamoyladenosine (ms(2)t(6)A) at position 37 in tRNAs that read codons beginning with adenine.</text>
</comment>
<keyword evidence="8 11" id="KW-0408">Iron</keyword>
<evidence type="ECO:0000256" key="4">
    <source>
        <dbReference type="ARBA" id="ARBA00022679"/>
    </source>
</evidence>
<keyword evidence="9 11" id="KW-0411">Iron-sulfur</keyword>
<dbReference type="PROSITE" id="PS51449">
    <property type="entry name" value="MTTASE_N"/>
    <property type="match status" value="1"/>
</dbReference>
<dbReference type="InterPro" id="IPR023404">
    <property type="entry name" value="rSAM_horseshoe"/>
</dbReference>
<reference evidence="14 15" key="1">
    <citation type="journal article" date="2012" name="Environ. Microbiol.">
        <title>The genome of the ammonia-oxidizing Candidatus Nitrososphaera gargensis: insights into metabolic versatility and environmental adaptations.</title>
        <authorList>
            <person name="Spang A."/>
            <person name="Poehlein A."/>
            <person name="Offre P."/>
            <person name="Zumbragel S."/>
            <person name="Haider S."/>
            <person name="Rychlik N."/>
            <person name="Nowka B."/>
            <person name="Schmeisser C."/>
            <person name="Lebedeva E.V."/>
            <person name="Rattei T."/>
            <person name="Bohm C."/>
            <person name="Schmid M."/>
            <person name="Galushko A."/>
            <person name="Hatzenpichler R."/>
            <person name="Weinmaier T."/>
            <person name="Daniel R."/>
            <person name="Schleper C."/>
            <person name="Spieck E."/>
            <person name="Streit W."/>
            <person name="Wagner M."/>
        </authorList>
    </citation>
    <scope>NUCLEOTIDE SEQUENCE [LARGE SCALE GENOMIC DNA]</scope>
    <source>
        <strain evidence="15">Ga9.2</strain>
    </source>
</reference>
<keyword evidence="4 11" id="KW-0808">Transferase</keyword>
<dbReference type="GO" id="GO:0051539">
    <property type="term" value="F:4 iron, 4 sulfur cluster binding"/>
    <property type="evidence" value="ECO:0007669"/>
    <property type="project" value="UniProtKB-UniRule"/>
</dbReference>
<keyword evidence="6 11" id="KW-0819">tRNA processing</keyword>
<dbReference type="GO" id="GO:0035598">
    <property type="term" value="F:tRNA (N(6)-L-threonylcarbamoyladenosine(37)-C(2))-methylthiotransferase activity"/>
    <property type="evidence" value="ECO:0007669"/>
    <property type="project" value="UniProtKB-UniRule"/>
</dbReference>
<dbReference type="EC" id="2.8.4.5" evidence="11"/>
<dbReference type="NCBIfam" id="TIGR01578">
    <property type="entry name" value="MiaB-like-B"/>
    <property type="match status" value="1"/>
</dbReference>
<dbReference type="Gene3D" id="3.40.50.12160">
    <property type="entry name" value="Methylthiotransferase, N-terminal domain"/>
    <property type="match status" value="1"/>
</dbReference>
<organism evidence="14 15">
    <name type="scientific">Nitrososphaera gargensis (strain Ga9.2)</name>
    <dbReference type="NCBI Taxonomy" id="1237085"/>
    <lineage>
        <taxon>Archaea</taxon>
        <taxon>Nitrososphaerota</taxon>
        <taxon>Nitrososphaeria</taxon>
        <taxon>Nitrososphaerales</taxon>
        <taxon>Nitrososphaeraceae</taxon>
        <taxon>Nitrososphaera</taxon>
    </lineage>
</organism>
<dbReference type="BioCyc" id="CNIT1237085:G1324-1271-MONOMER"/>
<dbReference type="InterPro" id="IPR020612">
    <property type="entry name" value="Methylthiotransferase_CS"/>
</dbReference>
<dbReference type="InterPro" id="IPR007197">
    <property type="entry name" value="rSAM"/>
</dbReference>
<evidence type="ECO:0000256" key="11">
    <source>
        <dbReference type="RuleBase" id="RU368081"/>
    </source>
</evidence>
<dbReference type="PROSITE" id="PS51918">
    <property type="entry name" value="RADICAL_SAM"/>
    <property type="match status" value="1"/>
</dbReference>
<dbReference type="Gene3D" id="3.80.30.20">
    <property type="entry name" value="tm_1862 like domain"/>
    <property type="match status" value="1"/>
</dbReference>
<dbReference type="SFLD" id="SFLDS00029">
    <property type="entry name" value="Radical_SAM"/>
    <property type="match status" value="1"/>
</dbReference>
<keyword evidence="15" id="KW-1185">Reference proteome</keyword>
<dbReference type="HOGENOM" id="CLU_018697_4_2_2"/>
<evidence type="ECO:0000256" key="1">
    <source>
        <dbReference type="ARBA" id="ARBA00002399"/>
    </source>
</evidence>
<dbReference type="PANTHER" id="PTHR11918:SF45">
    <property type="entry name" value="THREONYLCARBAMOYLADENOSINE TRNA METHYLTHIOTRANSFERASE"/>
    <property type="match status" value="1"/>
</dbReference>
<dbReference type="PANTHER" id="PTHR11918">
    <property type="entry name" value="RADICAL SAM PROTEINS"/>
    <property type="match status" value="1"/>
</dbReference>
<evidence type="ECO:0000256" key="8">
    <source>
        <dbReference type="ARBA" id="ARBA00023004"/>
    </source>
</evidence>
<keyword evidence="5 11" id="KW-0949">S-adenosyl-L-methionine</keyword>
<keyword evidence="3 11" id="KW-0004">4Fe-4S</keyword>
<dbReference type="FunFam" id="3.80.30.20:FF:000002">
    <property type="entry name" value="threonylcarbamoyladenosine tRNA methylthiotransferase isoform X2"/>
    <property type="match status" value="1"/>
</dbReference>
<proteinExistence type="inferred from homology"/>
<dbReference type="KEGG" id="nga:Ngar_c12730"/>
<comment type="catalytic activity">
    <reaction evidence="10 11">
        <text>N(6)-L-threonylcarbamoyladenosine(37) in tRNA + (sulfur carrier)-SH + AH2 + 2 S-adenosyl-L-methionine = 2-methylsulfanyl-N(6)-L-threonylcarbamoyladenosine(37) in tRNA + (sulfur carrier)-H + 5'-deoxyadenosine + L-methionine + A + S-adenosyl-L-homocysteine + 2 H(+)</text>
        <dbReference type="Rhea" id="RHEA:37075"/>
        <dbReference type="Rhea" id="RHEA-COMP:10163"/>
        <dbReference type="Rhea" id="RHEA-COMP:11092"/>
        <dbReference type="Rhea" id="RHEA-COMP:14737"/>
        <dbReference type="Rhea" id="RHEA-COMP:14739"/>
        <dbReference type="ChEBI" id="CHEBI:13193"/>
        <dbReference type="ChEBI" id="CHEBI:15378"/>
        <dbReference type="ChEBI" id="CHEBI:17319"/>
        <dbReference type="ChEBI" id="CHEBI:17499"/>
        <dbReference type="ChEBI" id="CHEBI:29917"/>
        <dbReference type="ChEBI" id="CHEBI:57844"/>
        <dbReference type="ChEBI" id="CHEBI:57856"/>
        <dbReference type="ChEBI" id="CHEBI:59789"/>
        <dbReference type="ChEBI" id="CHEBI:64428"/>
        <dbReference type="ChEBI" id="CHEBI:74418"/>
        <dbReference type="ChEBI" id="CHEBI:74420"/>
        <dbReference type="EC" id="2.8.4.5"/>
    </reaction>
</comment>
<evidence type="ECO:0000256" key="2">
    <source>
        <dbReference type="ARBA" id="ARBA00008616"/>
    </source>
</evidence>
<dbReference type="GO" id="GO:0046872">
    <property type="term" value="F:metal ion binding"/>
    <property type="evidence" value="ECO:0007669"/>
    <property type="project" value="UniProtKB-UniRule"/>
</dbReference>
<evidence type="ECO:0000256" key="10">
    <source>
        <dbReference type="ARBA" id="ARBA00051661"/>
    </source>
</evidence>
<dbReference type="SUPFAM" id="SSF102114">
    <property type="entry name" value="Radical SAM enzymes"/>
    <property type="match status" value="1"/>
</dbReference>
<protein>
    <recommendedName>
        <fullName evidence="11">tRNA-t(6)A37 methylthiotransferase</fullName>
        <ecNumber evidence="11">2.8.4.5</ecNumber>
    </recommendedName>
</protein>
<dbReference type="PATRIC" id="fig|1237085.11.peg.1221"/>
<dbReference type="InterPro" id="IPR058240">
    <property type="entry name" value="rSAM_sf"/>
</dbReference>
<evidence type="ECO:0000256" key="9">
    <source>
        <dbReference type="ARBA" id="ARBA00023014"/>
    </source>
</evidence>
<feature type="domain" description="MTTase N-terminal" evidence="12">
    <location>
        <begin position="7"/>
        <end position="117"/>
    </location>
</feature>
<evidence type="ECO:0000259" key="12">
    <source>
        <dbReference type="PROSITE" id="PS51449"/>
    </source>
</evidence>
<evidence type="ECO:0000259" key="13">
    <source>
        <dbReference type="PROSITE" id="PS51918"/>
    </source>
</evidence>
<dbReference type="InterPro" id="IPR006466">
    <property type="entry name" value="MiaB-like_arc_euk"/>
</dbReference>
<accession>K0IH81</accession>